<proteinExistence type="predicted"/>
<evidence type="ECO:0000313" key="3">
    <source>
        <dbReference type="Proteomes" id="UP000298416"/>
    </source>
</evidence>
<evidence type="ECO:0000256" key="1">
    <source>
        <dbReference type="SAM" id="MobiDB-lite"/>
    </source>
</evidence>
<protein>
    <submittedName>
        <fullName evidence="2">Uncharacterized protein</fullName>
    </submittedName>
</protein>
<keyword evidence="3" id="KW-1185">Reference proteome</keyword>
<feature type="region of interest" description="Disordered" evidence="1">
    <location>
        <begin position="1"/>
        <end position="20"/>
    </location>
</feature>
<sequence>MIGYSRIKKPAPNNRSKSLDFAELSLAPSKFNPTPARDHSSIPEHGEAFGVLLARRDDEEEKTRSHPCGDRPPSPTTATRESKEVVGNATGRVM</sequence>
<name>A0A8X8YL63_SALSN</name>
<evidence type="ECO:0000313" key="2">
    <source>
        <dbReference type="EMBL" id="KAG6431990.1"/>
    </source>
</evidence>
<feature type="region of interest" description="Disordered" evidence="1">
    <location>
        <begin position="28"/>
        <end position="94"/>
    </location>
</feature>
<accession>A0A8X8YL63</accession>
<feature type="compositionally biased region" description="Basic and acidic residues" evidence="1">
    <location>
        <begin position="54"/>
        <end position="69"/>
    </location>
</feature>
<organism evidence="2">
    <name type="scientific">Salvia splendens</name>
    <name type="common">Scarlet sage</name>
    <dbReference type="NCBI Taxonomy" id="180675"/>
    <lineage>
        <taxon>Eukaryota</taxon>
        <taxon>Viridiplantae</taxon>
        <taxon>Streptophyta</taxon>
        <taxon>Embryophyta</taxon>
        <taxon>Tracheophyta</taxon>
        <taxon>Spermatophyta</taxon>
        <taxon>Magnoliopsida</taxon>
        <taxon>eudicotyledons</taxon>
        <taxon>Gunneridae</taxon>
        <taxon>Pentapetalae</taxon>
        <taxon>asterids</taxon>
        <taxon>lamiids</taxon>
        <taxon>Lamiales</taxon>
        <taxon>Lamiaceae</taxon>
        <taxon>Nepetoideae</taxon>
        <taxon>Mentheae</taxon>
        <taxon>Salviinae</taxon>
        <taxon>Salvia</taxon>
        <taxon>Salvia subgen. Calosphace</taxon>
        <taxon>core Calosphace</taxon>
    </lineage>
</organism>
<comment type="caution">
    <text evidence="2">The sequence shown here is derived from an EMBL/GenBank/DDBJ whole genome shotgun (WGS) entry which is preliminary data.</text>
</comment>
<dbReference type="Proteomes" id="UP000298416">
    <property type="component" value="Unassembled WGS sequence"/>
</dbReference>
<reference evidence="2" key="1">
    <citation type="submission" date="2018-01" db="EMBL/GenBank/DDBJ databases">
        <authorList>
            <person name="Mao J.F."/>
        </authorList>
    </citation>
    <scope>NUCLEOTIDE SEQUENCE</scope>
    <source>
        <strain evidence="2">Huo1</strain>
        <tissue evidence="2">Leaf</tissue>
    </source>
</reference>
<dbReference type="EMBL" id="PNBA02000002">
    <property type="protein sequence ID" value="KAG6431990.1"/>
    <property type="molecule type" value="Genomic_DNA"/>
</dbReference>
<gene>
    <name evidence="2" type="ORF">SASPL_103562</name>
</gene>
<dbReference type="AlphaFoldDB" id="A0A8X8YL63"/>
<reference evidence="2" key="2">
    <citation type="submission" date="2020-08" db="EMBL/GenBank/DDBJ databases">
        <title>Plant Genome Project.</title>
        <authorList>
            <person name="Zhang R.-G."/>
        </authorList>
    </citation>
    <scope>NUCLEOTIDE SEQUENCE</scope>
    <source>
        <strain evidence="2">Huo1</strain>
        <tissue evidence="2">Leaf</tissue>
    </source>
</reference>
<feature type="compositionally biased region" description="Basic and acidic residues" evidence="1">
    <location>
        <begin position="36"/>
        <end position="47"/>
    </location>
</feature>